<gene>
    <name evidence="1" type="ORF">SAMN05421841_4070</name>
</gene>
<dbReference type="Proteomes" id="UP000199469">
    <property type="component" value="Unassembled WGS sequence"/>
</dbReference>
<dbReference type="EMBL" id="FOIU01000005">
    <property type="protein sequence ID" value="SEW49255.1"/>
    <property type="molecule type" value="Genomic_DNA"/>
</dbReference>
<organism evidence="1 2">
    <name type="scientific">Chryseobacterium wanjuense</name>
    <dbReference type="NCBI Taxonomy" id="356305"/>
    <lineage>
        <taxon>Bacteria</taxon>
        <taxon>Pseudomonadati</taxon>
        <taxon>Bacteroidota</taxon>
        <taxon>Flavobacteriia</taxon>
        <taxon>Flavobacteriales</taxon>
        <taxon>Weeksellaceae</taxon>
        <taxon>Chryseobacterium group</taxon>
        <taxon>Chryseobacterium</taxon>
    </lineage>
</organism>
<dbReference type="AlphaFoldDB" id="A0A1I0S3K0"/>
<reference evidence="2" key="1">
    <citation type="submission" date="2016-10" db="EMBL/GenBank/DDBJ databases">
        <authorList>
            <person name="Varghese N."/>
            <person name="Submissions S."/>
        </authorList>
    </citation>
    <scope>NUCLEOTIDE SEQUENCE [LARGE SCALE GENOMIC DNA]</scope>
    <source>
        <strain evidence="2">DSM 17724</strain>
    </source>
</reference>
<keyword evidence="2" id="KW-1185">Reference proteome</keyword>
<protein>
    <submittedName>
        <fullName evidence="1">Uncharacterized protein</fullName>
    </submittedName>
</protein>
<evidence type="ECO:0000313" key="2">
    <source>
        <dbReference type="Proteomes" id="UP000199469"/>
    </source>
</evidence>
<dbReference type="STRING" id="356305.SAMN05421841_4070"/>
<proteinExistence type="predicted"/>
<accession>A0A1I0S3K0</accession>
<sequence length="70" mass="8393">MNGKSFYWAKTCCYHLLNEVPLRLENIFKNVNKNHATFALKIFHKLNQKNKIQMLENHKNILKQQINSIH</sequence>
<name>A0A1I0S3K0_9FLAO</name>
<evidence type="ECO:0000313" key="1">
    <source>
        <dbReference type="EMBL" id="SEW49255.1"/>
    </source>
</evidence>